<sequence>MALNRLLPRKPRDVVLPAVRPNAGLTVAFRKKLDALVAQMHADIVRKVTAAWKAKTPRLAQDDDGPQGKSAAMYLRDEMKRLGRRWESRFDTAAPELAAWFSKSAFERSDAAMRRILDDAGFSVRFSLSPTANDVLQATIGEQIDLISNLAAEHVTQVQGAVMRSVQSGRDLGALTKDLEARLGITRRRAALIARDQNSKATATITRVRQQELGITEAIWQHSHGGKHPRPSHLAADGEKYDIAKGMYLDGVWTWPGREVNCRCVSRSVIPGFD</sequence>
<dbReference type="OrthoDB" id="4446543at2"/>
<accession>A0A437MC76</accession>
<evidence type="ECO:0000259" key="1">
    <source>
        <dbReference type="Pfam" id="PF04233"/>
    </source>
</evidence>
<organism evidence="2 3">
    <name type="scientific">Rhodovarius crocodyli</name>
    <dbReference type="NCBI Taxonomy" id="1979269"/>
    <lineage>
        <taxon>Bacteria</taxon>
        <taxon>Pseudomonadati</taxon>
        <taxon>Pseudomonadota</taxon>
        <taxon>Alphaproteobacteria</taxon>
        <taxon>Acetobacterales</taxon>
        <taxon>Roseomonadaceae</taxon>
        <taxon>Rhodovarius</taxon>
    </lineage>
</organism>
<dbReference type="EMBL" id="SACL01000006">
    <property type="protein sequence ID" value="RVT95242.1"/>
    <property type="molecule type" value="Genomic_DNA"/>
</dbReference>
<dbReference type="Pfam" id="PF04233">
    <property type="entry name" value="Phage_Mu_F"/>
    <property type="match status" value="1"/>
</dbReference>
<keyword evidence="3" id="KW-1185">Reference proteome</keyword>
<dbReference type="AlphaFoldDB" id="A0A437MC76"/>
<evidence type="ECO:0000313" key="2">
    <source>
        <dbReference type="EMBL" id="RVT95242.1"/>
    </source>
</evidence>
<comment type="caution">
    <text evidence="2">The sequence shown here is derived from an EMBL/GenBank/DDBJ whole genome shotgun (WGS) entry which is preliminary data.</text>
</comment>
<dbReference type="Proteomes" id="UP000282957">
    <property type="component" value="Unassembled WGS sequence"/>
</dbReference>
<name>A0A437MC76_9PROT</name>
<dbReference type="InterPro" id="IPR006528">
    <property type="entry name" value="Phage_head_morphogenesis_dom"/>
</dbReference>
<reference evidence="2 3" key="1">
    <citation type="submission" date="2019-01" db="EMBL/GenBank/DDBJ databases">
        <authorList>
            <person name="Chen W.-M."/>
        </authorList>
    </citation>
    <scope>NUCLEOTIDE SEQUENCE [LARGE SCALE GENOMIC DNA]</scope>
    <source>
        <strain evidence="2 3">CCP-6</strain>
    </source>
</reference>
<proteinExistence type="predicted"/>
<evidence type="ECO:0000313" key="3">
    <source>
        <dbReference type="Proteomes" id="UP000282957"/>
    </source>
</evidence>
<protein>
    <submittedName>
        <fullName evidence="2">Phage head morphogenesis protein</fullName>
    </submittedName>
</protein>
<dbReference type="RefSeq" id="WP_127788730.1">
    <property type="nucleotide sequence ID" value="NZ_SACL01000006.1"/>
</dbReference>
<feature type="domain" description="Phage head morphogenesis" evidence="1">
    <location>
        <begin position="157"/>
        <end position="265"/>
    </location>
</feature>
<gene>
    <name evidence="2" type="ORF">EOD42_16790</name>
</gene>